<dbReference type="Gene3D" id="3.40.190.10">
    <property type="entry name" value="Periplasmic binding protein-like II"/>
    <property type="match status" value="2"/>
</dbReference>
<dbReference type="PANTHER" id="PTHR30061">
    <property type="entry name" value="MALTOSE-BINDING PERIPLASMIC PROTEIN"/>
    <property type="match status" value="1"/>
</dbReference>
<reference evidence="6 7" key="1">
    <citation type="submission" date="2020-01" db="EMBL/GenBank/DDBJ databases">
        <title>Paenibacillus soybeanensis sp. nov. isolated from the nodules of soybean (Glycine max(L.) Merr).</title>
        <authorList>
            <person name="Wang H."/>
        </authorList>
    </citation>
    <scope>NUCLEOTIDE SEQUENCE [LARGE SCALE GENOMIC DNA]</scope>
    <source>
        <strain evidence="6 7">DSM 23054</strain>
    </source>
</reference>
<dbReference type="EMBL" id="JAAAMU010000014">
    <property type="protein sequence ID" value="NBC71791.1"/>
    <property type="molecule type" value="Genomic_DNA"/>
</dbReference>
<dbReference type="InterPro" id="IPR006061">
    <property type="entry name" value="SBP_1_CS"/>
</dbReference>
<dbReference type="CDD" id="cd14748">
    <property type="entry name" value="PBP2_UgpB"/>
    <property type="match status" value="1"/>
</dbReference>
<evidence type="ECO:0000256" key="3">
    <source>
        <dbReference type="ARBA" id="ARBA00022729"/>
    </source>
</evidence>
<keyword evidence="2" id="KW-0813">Transport</keyword>
<feature type="region of interest" description="Disordered" evidence="4">
    <location>
        <begin position="37"/>
        <end position="58"/>
    </location>
</feature>
<evidence type="ECO:0000256" key="2">
    <source>
        <dbReference type="ARBA" id="ARBA00022448"/>
    </source>
</evidence>
<dbReference type="RefSeq" id="WP_161702117.1">
    <property type="nucleotide sequence ID" value="NZ_JAAAMU010000014.1"/>
</dbReference>
<dbReference type="GO" id="GO:0015768">
    <property type="term" value="P:maltose transport"/>
    <property type="evidence" value="ECO:0007669"/>
    <property type="project" value="TreeGrafter"/>
</dbReference>
<feature type="chain" id="PRO_5039401708" evidence="5">
    <location>
        <begin position="34"/>
        <end position="457"/>
    </location>
</feature>
<evidence type="ECO:0000313" key="7">
    <source>
        <dbReference type="Proteomes" id="UP000558113"/>
    </source>
</evidence>
<evidence type="ECO:0000313" key="6">
    <source>
        <dbReference type="EMBL" id="NBC71791.1"/>
    </source>
</evidence>
<dbReference type="GO" id="GO:0055085">
    <property type="term" value="P:transmembrane transport"/>
    <property type="evidence" value="ECO:0007669"/>
    <property type="project" value="InterPro"/>
</dbReference>
<name>A0A7X5C0P7_9BACL</name>
<dbReference type="Pfam" id="PF01547">
    <property type="entry name" value="SBP_bac_1"/>
    <property type="match status" value="1"/>
</dbReference>
<sequence length="457" mass="49485">MARKKRQLMASVVVLTCAASLVLTGCGSTNDNASNNGASNASGNTSGNAGASNSGESSGKVTKITFWHPFGGATEKAAMDEGVKMFNETHKDIQVKAEFIGGSGQGNGITDKLTVAINGSNPPDVVVFDRFMVQQWASEGLFEELTENAQANGVTADQFYDFSWKEASVGDKLYAMPFTTDDRALFYNKTLFKEAGLDPEKPPTTIAELDEYAEKLTKKNGSRYDTLGFIPWMGQGGVLTWGWAFGGKYQDPATGKITANDPAIVKALQWEQGYAAKYDAKKVGDFATAVGGDINPFAAGKVGMIVGGSWEIGQYKDVKGLDYGVAPLPSQTGTDPTTWAGGWSFIVPKGAKNKDAAFEFAKFMTMEDGAKNYAEKTGWFICQKDMNAQLSWVQSEPRYKTFIDMFPTAYARPIIKKGQFFFDQLNAAQDKALNSKGDAQKLLDDVTNKTNAELEKK</sequence>
<keyword evidence="3 5" id="KW-0732">Signal</keyword>
<dbReference type="GO" id="GO:0055052">
    <property type="term" value="C:ATP-binding cassette (ABC) transporter complex, substrate-binding subunit-containing"/>
    <property type="evidence" value="ECO:0007669"/>
    <property type="project" value="TreeGrafter"/>
</dbReference>
<comment type="similarity">
    <text evidence="1">Belongs to the bacterial solute-binding protein 1 family.</text>
</comment>
<dbReference type="PROSITE" id="PS01037">
    <property type="entry name" value="SBP_BACTERIAL_1"/>
    <property type="match status" value="1"/>
</dbReference>
<evidence type="ECO:0000256" key="5">
    <source>
        <dbReference type="SAM" id="SignalP"/>
    </source>
</evidence>
<evidence type="ECO:0000256" key="4">
    <source>
        <dbReference type="SAM" id="MobiDB-lite"/>
    </source>
</evidence>
<protein>
    <submittedName>
        <fullName evidence="6">Extracellular solute-binding protein</fullName>
    </submittedName>
</protein>
<organism evidence="6 7">
    <name type="scientific">Paenibacillus sacheonensis</name>
    <dbReference type="NCBI Taxonomy" id="742054"/>
    <lineage>
        <taxon>Bacteria</taxon>
        <taxon>Bacillati</taxon>
        <taxon>Bacillota</taxon>
        <taxon>Bacilli</taxon>
        <taxon>Bacillales</taxon>
        <taxon>Paenibacillaceae</taxon>
        <taxon>Paenibacillus</taxon>
    </lineage>
</organism>
<keyword evidence="7" id="KW-1185">Reference proteome</keyword>
<dbReference type="OrthoDB" id="9769685at2"/>
<comment type="caution">
    <text evidence="6">The sequence shown here is derived from an EMBL/GenBank/DDBJ whole genome shotgun (WGS) entry which is preliminary data.</text>
</comment>
<gene>
    <name evidence="6" type="ORF">GT003_22580</name>
</gene>
<dbReference type="Proteomes" id="UP000558113">
    <property type="component" value="Unassembled WGS sequence"/>
</dbReference>
<dbReference type="AlphaFoldDB" id="A0A7X5C0P7"/>
<dbReference type="InterPro" id="IPR006059">
    <property type="entry name" value="SBP"/>
</dbReference>
<evidence type="ECO:0000256" key="1">
    <source>
        <dbReference type="ARBA" id="ARBA00008520"/>
    </source>
</evidence>
<dbReference type="PROSITE" id="PS51257">
    <property type="entry name" value="PROKAR_LIPOPROTEIN"/>
    <property type="match status" value="1"/>
</dbReference>
<proteinExistence type="inferred from homology"/>
<accession>A0A7X5C0P7</accession>
<dbReference type="GO" id="GO:1901982">
    <property type="term" value="F:maltose binding"/>
    <property type="evidence" value="ECO:0007669"/>
    <property type="project" value="TreeGrafter"/>
</dbReference>
<dbReference type="SUPFAM" id="SSF53850">
    <property type="entry name" value="Periplasmic binding protein-like II"/>
    <property type="match status" value="1"/>
</dbReference>
<feature type="signal peptide" evidence="5">
    <location>
        <begin position="1"/>
        <end position="33"/>
    </location>
</feature>
<dbReference type="PANTHER" id="PTHR30061:SF50">
    <property type="entry name" value="MALTOSE_MALTODEXTRIN-BINDING PERIPLASMIC PROTEIN"/>
    <property type="match status" value="1"/>
</dbReference>
<dbReference type="GO" id="GO:0042956">
    <property type="term" value="P:maltodextrin transmembrane transport"/>
    <property type="evidence" value="ECO:0007669"/>
    <property type="project" value="TreeGrafter"/>
</dbReference>